<evidence type="ECO:0000256" key="1">
    <source>
        <dbReference type="SAM" id="MobiDB-lite"/>
    </source>
</evidence>
<proteinExistence type="predicted"/>
<sequence length="115" mass="12655">MRARKLAMSLLAVTALFVSAPTAAHALYSYNGADYSYDFNNRNDIETCDKESDSTGVKAVYEYGSNNDTDSVKDGDGNNDHCAREGAPGTNKINGHKTCETPNFWPDSCGNWQRY</sequence>
<dbReference type="STRING" id="910347.SAMN05421773_12171"/>
<feature type="region of interest" description="Disordered" evidence="1">
    <location>
        <begin position="63"/>
        <end position="97"/>
    </location>
</feature>
<dbReference type="EMBL" id="FOLM01000021">
    <property type="protein sequence ID" value="SFD62914.1"/>
    <property type="molecule type" value="Genomic_DNA"/>
</dbReference>
<name>A0A1I1TWN3_9ACTN</name>
<reference evidence="3 4" key="1">
    <citation type="submission" date="2016-10" db="EMBL/GenBank/DDBJ databases">
        <authorList>
            <person name="de Groot N.N."/>
        </authorList>
    </citation>
    <scope>NUCLEOTIDE SEQUENCE [LARGE SCALE GENOMIC DNA]</scope>
    <source>
        <strain evidence="3 4">CGMCC 4.5739</strain>
    </source>
</reference>
<evidence type="ECO:0000256" key="2">
    <source>
        <dbReference type="SAM" id="SignalP"/>
    </source>
</evidence>
<feature type="signal peptide" evidence="2">
    <location>
        <begin position="1"/>
        <end position="26"/>
    </location>
</feature>
<dbReference type="Proteomes" id="UP000199207">
    <property type="component" value="Unassembled WGS sequence"/>
</dbReference>
<feature type="chain" id="PRO_5011600588" evidence="2">
    <location>
        <begin position="27"/>
        <end position="115"/>
    </location>
</feature>
<protein>
    <submittedName>
        <fullName evidence="3">Uncharacterized protein</fullName>
    </submittedName>
</protein>
<gene>
    <name evidence="3" type="ORF">SAMN05421773_12171</name>
</gene>
<accession>A0A1I1TWN3</accession>
<evidence type="ECO:0000313" key="3">
    <source>
        <dbReference type="EMBL" id="SFD62914.1"/>
    </source>
</evidence>
<keyword evidence="4" id="KW-1185">Reference proteome</keyword>
<dbReference type="AlphaFoldDB" id="A0A1I1TWN3"/>
<organism evidence="3 4">
    <name type="scientific">Streptomyces aidingensis</name>
    <dbReference type="NCBI Taxonomy" id="910347"/>
    <lineage>
        <taxon>Bacteria</taxon>
        <taxon>Bacillati</taxon>
        <taxon>Actinomycetota</taxon>
        <taxon>Actinomycetes</taxon>
        <taxon>Kitasatosporales</taxon>
        <taxon>Streptomycetaceae</taxon>
        <taxon>Streptomyces</taxon>
    </lineage>
</organism>
<evidence type="ECO:0000313" key="4">
    <source>
        <dbReference type="Proteomes" id="UP000199207"/>
    </source>
</evidence>
<dbReference type="RefSeq" id="WP_139238451.1">
    <property type="nucleotide sequence ID" value="NZ_FOLM01000021.1"/>
</dbReference>
<dbReference type="OrthoDB" id="3826531at2"/>
<keyword evidence="2" id="KW-0732">Signal</keyword>
<feature type="compositionally biased region" description="Basic and acidic residues" evidence="1">
    <location>
        <begin position="70"/>
        <end position="84"/>
    </location>
</feature>